<name>A0A9P7KV87_9HYPO</name>
<evidence type="ECO:0000313" key="2">
    <source>
        <dbReference type="Proteomes" id="UP000750502"/>
    </source>
</evidence>
<dbReference type="Proteomes" id="UP000750502">
    <property type="component" value="Unassembled WGS sequence"/>
</dbReference>
<dbReference type="EMBL" id="JADFTT010000817">
    <property type="protein sequence ID" value="KAG5758475.1"/>
    <property type="molecule type" value="Genomic_DNA"/>
</dbReference>
<keyword evidence="2" id="KW-1185">Reference proteome</keyword>
<reference evidence="1" key="2">
    <citation type="submission" date="2020-10" db="EMBL/GenBank/DDBJ databases">
        <authorList>
            <person name="Peck L.D."/>
            <person name="Nowell R.W."/>
            <person name="Flood J."/>
            <person name="Ryan M.J."/>
            <person name="Barraclough T.G."/>
        </authorList>
    </citation>
    <scope>NUCLEOTIDE SEQUENCE</scope>
    <source>
        <strain evidence="1">IMI 127659i</strain>
    </source>
</reference>
<comment type="caution">
    <text evidence="1">The sequence shown here is derived from an EMBL/GenBank/DDBJ whole genome shotgun (WGS) entry which is preliminary data.</text>
</comment>
<dbReference type="OrthoDB" id="2119228at2759"/>
<dbReference type="InterPro" id="IPR028994">
    <property type="entry name" value="Integrin_alpha_N"/>
</dbReference>
<dbReference type="AlphaFoldDB" id="A0A9P7KV87"/>
<sequence>MWAIALTAADHSGWIKAPVDGEVGGPTRDICKHDPTWLLQGEIATGARLGANFFVKSAGLINPVSKNDNCKKLNTPSTLPLSTGAGGLSTSGGNNGAVTAFLNLGSSSGGANAGRIQWSAQDTITSGVGGNRASVRFADLKGDGRAEYLKVNNDGSVECWLNLIMDLPVDLT</sequence>
<evidence type="ECO:0008006" key="3">
    <source>
        <dbReference type="Google" id="ProtNLM"/>
    </source>
</evidence>
<accession>A0A9P7KV87</accession>
<protein>
    <recommendedName>
        <fullName evidence="3">VCBS repeat-containing protein</fullName>
    </recommendedName>
</protein>
<reference evidence="1" key="1">
    <citation type="journal article" date="2020" name="bioRxiv">
        <title>Historical genomics reveals the evolutionary mechanisms behind multiple outbreaks of the host-specific coffee wilt pathogen Fusarium xylarioides.</title>
        <authorList>
            <person name="Peck D."/>
            <person name="Nowell R.W."/>
            <person name="Flood J."/>
            <person name="Ryan M.J."/>
            <person name="Barraclough T.G."/>
        </authorList>
    </citation>
    <scope>NUCLEOTIDE SEQUENCE</scope>
    <source>
        <strain evidence="1">IMI 127659i</strain>
    </source>
</reference>
<evidence type="ECO:0000313" key="1">
    <source>
        <dbReference type="EMBL" id="KAG5758475.1"/>
    </source>
</evidence>
<organism evidence="1 2">
    <name type="scientific">Fusarium xylarioides</name>
    <dbReference type="NCBI Taxonomy" id="221167"/>
    <lineage>
        <taxon>Eukaryota</taxon>
        <taxon>Fungi</taxon>
        <taxon>Dikarya</taxon>
        <taxon>Ascomycota</taxon>
        <taxon>Pezizomycotina</taxon>
        <taxon>Sordariomycetes</taxon>
        <taxon>Hypocreomycetidae</taxon>
        <taxon>Hypocreales</taxon>
        <taxon>Nectriaceae</taxon>
        <taxon>Fusarium</taxon>
        <taxon>Fusarium fujikuroi species complex</taxon>
    </lineage>
</organism>
<dbReference type="SUPFAM" id="SSF69318">
    <property type="entry name" value="Integrin alpha N-terminal domain"/>
    <property type="match status" value="1"/>
</dbReference>
<gene>
    <name evidence="1" type="ORF">H9Q72_013390</name>
</gene>
<proteinExistence type="predicted"/>